<dbReference type="PANTHER" id="PTHR30061:SF50">
    <property type="entry name" value="MALTOSE_MALTODEXTRIN-BINDING PERIPLASMIC PROTEIN"/>
    <property type="match status" value="1"/>
</dbReference>
<feature type="chain" id="PRO_5037313418" evidence="4">
    <location>
        <begin position="22"/>
        <end position="418"/>
    </location>
</feature>
<feature type="signal peptide" evidence="4">
    <location>
        <begin position="1"/>
        <end position="21"/>
    </location>
</feature>
<proteinExistence type="inferred from homology"/>
<dbReference type="EMBL" id="JAGYPG010000002">
    <property type="protein sequence ID" value="MBS4195574.1"/>
    <property type="molecule type" value="Genomic_DNA"/>
</dbReference>
<evidence type="ECO:0000313" key="6">
    <source>
        <dbReference type="Proteomes" id="UP000681414"/>
    </source>
</evidence>
<dbReference type="GO" id="GO:0055052">
    <property type="term" value="C:ATP-binding cassette (ABC) transporter complex, substrate-binding subunit-containing"/>
    <property type="evidence" value="ECO:0007669"/>
    <property type="project" value="TreeGrafter"/>
</dbReference>
<accession>A0A942YHA5</accession>
<evidence type="ECO:0000313" key="5">
    <source>
        <dbReference type="EMBL" id="MBS4195574.1"/>
    </source>
</evidence>
<dbReference type="CDD" id="cd14748">
    <property type="entry name" value="PBP2_UgpB"/>
    <property type="match status" value="1"/>
</dbReference>
<dbReference type="GO" id="GO:0042956">
    <property type="term" value="P:maltodextrin transmembrane transport"/>
    <property type="evidence" value="ECO:0007669"/>
    <property type="project" value="TreeGrafter"/>
</dbReference>
<evidence type="ECO:0000256" key="3">
    <source>
        <dbReference type="ARBA" id="ARBA00022729"/>
    </source>
</evidence>
<dbReference type="AlphaFoldDB" id="A0A942YHA5"/>
<evidence type="ECO:0000256" key="4">
    <source>
        <dbReference type="SAM" id="SignalP"/>
    </source>
</evidence>
<evidence type="ECO:0000256" key="2">
    <source>
        <dbReference type="ARBA" id="ARBA00022448"/>
    </source>
</evidence>
<dbReference type="RefSeq" id="WP_213124782.1">
    <property type="nucleotide sequence ID" value="NZ_JAGYPG010000002.1"/>
</dbReference>
<comment type="caution">
    <text evidence="5">The sequence shown here is derived from an EMBL/GenBank/DDBJ whole genome shotgun (WGS) entry which is preliminary data.</text>
</comment>
<comment type="similarity">
    <text evidence="1">Belongs to the bacterial solute-binding protein 1 family.</text>
</comment>
<dbReference type="InterPro" id="IPR006059">
    <property type="entry name" value="SBP"/>
</dbReference>
<dbReference type="Gene3D" id="3.40.190.10">
    <property type="entry name" value="Periplasmic binding protein-like II"/>
    <property type="match status" value="1"/>
</dbReference>
<keyword evidence="3 4" id="KW-0732">Signal</keyword>
<protein>
    <submittedName>
        <fullName evidence="5">ABC transporter substrate-binding protein</fullName>
    </submittedName>
</protein>
<name>A0A942YHA5_9BACI</name>
<dbReference type="GO" id="GO:0015768">
    <property type="term" value="P:maltose transport"/>
    <property type="evidence" value="ECO:0007669"/>
    <property type="project" value="TreeGrafter"/>
</dbReference>
<dbReference type="GO" id="GO:1901982">
    <property type="term" value="F:maltose binding"/>
    <property type="evidence" value="ECO:0007669"/>
    <property type="project" value="TreeGrafter"/>
</dbReference>
<gene>
    <name evidence="5" type="ORF">KHA97_10940</name>
</gene>
<dbReference type="SUPFAM" id="SSF53850">
    <property type="entry name" value="Periplasmic binding protein-like II"/>
    <property type="match status" value="1"/>
</dbReference>
<dbReference type="Pfam" id="PF01547">
    <property type="entry name" value="SBP_bac_1"/>
    <property type="match status" value="1"/>
</dbReference>
<reference evidence="5 6" key="1">
    <citation type="submission" date="2021-05" db="EMBL/GenBank/DDBJ databases">
        <title>Novel Bacillus species.</title>
        <authorList>
            <person name="Liu G."/>
        </authorList>
    </citation>
    <scope>NUCLEOTIDE SEQUENCE [LARGE SCALE GENOMIC DNA]</scope>
    <source>
        <strain evidence="6">FJAT-49780</strain>
    </source>
</reference>
<dbReference type="Proteomes" id="UP000681414">
    <property type="component" value="Unassembled WGS sequence"/>
</dbReference>
<keyword evidence="2" id="KW-0813">Transport</keyword>
<dbReference type="PROSITE" id="PS51257">
    <property type="entry name" value="PROKAR_LIPOPROTEIN"/>
    <property type="match status" value="1"/>
</dbReference>
<evidence type="ECO:0000256" key="1">
    <source>
        <dbReference type="ARBA" id="ARBA00008520"/>
    </source>
</evidence>
<sequence length="418" mass="45764">MKKVRILVLLLSFALILSACGGTKTGGKGEITLEYWNIFTGPDGDNMKKMVDQFNEEHKGEIKIKSQTMPAGNFYDKIRTVVSKGNAPDVAIMHLDQIAKYSDLGVLEPLDDLAAGLDMSEDDFIPQVWKAGVYDGKRYGIPLDVHPLALYYNKDLLEKSGFDAPPTTLDELIEMSKKIQEDNSGVWGTAIPPLWPSGFIFHSLLYQFGGESTDAEGKTPLYNSEAGVNALQTMADLVHKEKISPNNIQQDGEVTLFRQGKLAFHFNGIWMINGFEEQEGLNFGSAPIPVFGEKASTFAGSHNFVLPKQKKKNEAKLEAAMKFVKYVTDNSLEWAKAGQVPAKNSVRESDDFKALEHQSAIAEQVPYLIFPPASPTFIDAWSPTDEAINLAVLGKSSAKDALNAAAEKGEKQAAAAAK</sequence>
<dbReference type="PANTHER" id="PTHR30061">
    <property type="entry name" value="MALTOSE-BINDING PERIPLASMIC PROTEIN"/>
    <property type="match status" value="1"/>
</dbReference>
<keyword evidence="6" id="KW-1185">Reference proteome</keyword>
<organism evidence="5 6">
    <name type="scientific">Lederbergia citri</name>
    <dbReference type="NCBI Taxonomy" id="2833580"/>
    <lineage>
        <taxon>Bacteria</taxon>
        <taxon>Bacillati</taxon>
        <taxon>Bacillota</taxon>
        <taxon>Bacilli</taxon>
        <taxon>Bacillales</taxon>
        <taxon>Bacillaceae</taxon>
        <taxon>Lederbergia</taxon>
    </lineage>
</organism>